<feature type="domain" description="Asparagine synthetase" evidence="1">
    <location>
        <begin position="194"/>
        <end position="318"/>
    </location>
</feature>
<reference evidence="2 3" key="1">
    <citation type="submission" date="2024-06" db="EMBL/GenBank/DDBJ databases">
        <title>The Natural Products Discovery Center: Release of the First 8490 Sequenced Strains for Exploring Actinobacteria Biosynthetic Diversity.</title>
        <authorList>
            <person name="Kalkreuter E."/>
            <person name="Kautsar S.A."/>
            <person name="Yang D."/>
            <person name="Bader C.D."/>
            <person name="Teijaro C.N."/>
            <person name="Fluegel L."/>
            <person name="Davis C.M."/>
            <person name="Simpson J.R."/>
            <person name="Lauterbach L."/>
            <person name="Steele A.D."/>
            <person name="Gui C."/>
            <person name="Meng S."/>
            <person name="Li G."/>
            <person name="Viehrig K."/>
            <person name="Ye F."/>
            <person name="Su P."/>
            <person name="Kiefer A.F."/>
            <person name="Nichols A."/>
            <person name="Cepeda A.J."/>
            <person name="Yan W."/>
            <person name="Fan B."/>
            <person name="Jiang Y."/>
            <person name="Adhikari A."/>
            <person name="Zheng C.-J."/>
            <person name="Schuster L."/>
            <person name="Cowan T.M."/>
            <person name="Smanski M.J."/>
            <person name="Chevrette M.G."/>
            <person name="De Carvalho L.P.S."/>
            <person name="Shen B."/>
        </authorList>
    </citation>
    <scope>NUCLEOTIDE SEQUENCE [LARGE SCALE GENOMIC DNA]</scope>
    <source>
        <strain evidence="2 3">NPDC000234</strain>
    </source>
</reference>
<proteinExistence type="predicted"/>
<dbReference type="Pfam" id="PF00733">
    <property type="entry name" value="Asn_synthase"/>
    <property type="match status" value="1"/>
</dbReference>
<gene>
    <name evidence="2" type="ORF">ABT404_08185</name>
</gene>
<accession>A0ABV1WT39</accession>
<evidence type="ECO:0000313" key="2">
    <source>
        <dbReference type="EMBL" id="MER7179449.1"/>
    </source>
</evidence>
<dbReference type="EMBL" id="JBEPEK010000040">
    <property type="protein sequence ID" value="MER7179449.1"/>
    <property type="molecule type" value="Genomic_DNA"/>
</dbReference>
<keyword evidence="3" id="KW-1185">Reference proteome</keyword>
<dbReference type="Gene3D" id="3.60.20.10">
    <property type="entry name" value="Glutamine Phosphoribosylpyrophosphate, subunit 1, domain 1"/>
    <property type="match status" value="1"/>
</dbReference>
<dbReference type="RefSeq" id="WP_350778652.1">
    <property type="nucleotide sequence ID" value="NZ_JBEPEK010000040.1"/>
</dbReference>
<sequence>MNATVWLAGGAFEALGNTERTSGVWHPVGARVRLVANGEVGALVAGTCRASDHEIGRVAGLVAQGRTSAITTLDGSYWMAVTDAGRRRTVVAGDLAETRAVYTADTERGPVWATDAARLAAQLGRGPDLRLLAAQVAVRSAGHWPHRSVWEGIERVPGGHALVLEHGAARTVDVRPRPDGRTMEEGAEEVGAALWAAAQAHARGAGEQVSADLSGGLDSSTAVLAAAGVARVVAVSYGGPLADRVDTELAVRVAQYAGVEHHISPGGPDTAHFLRWPNALPPAPAMPVSSYALDADYLRSARGISPLHLTGHGGDVVLESSTAAWTALVQAGQRKRARAAVTALARRVNEAP</sequence>
<evidence type="ECO:0000313" key="3">
    <source>
        <dbReference type="Proteomes" id="UP001474181"/>
    </source>
</evidence>
<dbReference type="InterPro" id="IPR001962">
    <property type="entry name" value="Asn_synthase"/>
</dbReference>
<dbReference type="SUPFAM" id="SSF52402">
    <property type="entry name" value="Adenine nucleotide alpha hydrolases-like"/>
    <property type="match status" value="1"/>
</dbReference>
<dbReference type="InterPro" id="IPR014729">
    <property type="entry name" value="Rossmann-like_a/b/a_fold"/>
</dbReference>
<feature type="non-terminal residue" evidence="2">
    <location>
        <position position="352"/>
    </location>
</feature>
<dbReference type="Gene3D" id="3.40.50.620">
    <property type="entry name" value="HUPs"/>
    <property type="match status" value="1"/>
</dbReference>
<dbReference type="InterPro" id="IPR029055">
    <property type="entry name" value="Ntn_hydrolases_N"/>
</dbReference>
<comment type="caution">
    <text evidence="2">The sequence shown here is derived from an EMBL/GenBank/DDBJ whole genome shotgun (WGS) entry which is preliminary data.</text>
</comment>
<organism evidence="2 3">
    <name type="scientific">Streptomyces hyaluromycini</name>
    <dbReference type="NCBI Taxonomy" id="1377993"/>
    <lineage>
        <taxon>Bacteria</taxon>
        <taxon>Bacillati</taxon>
        <taxon>Actinomycetota</taxon>
        <taxon>Actinomycetes</taxon>
        <taxon>Kitasatosporales</taxon>
        <taxon>Streptomycetaceae</taxon>
        <taxon>Streptomyces</taxon>
    </lineage>
</organism>
<evidence type="ECO:0000259" key="1">
    <source>
        <dbReference type="Pfam" id="PF00733"/>
    </source>
</evidence>
<protein>
    <submittedName>
        <fullName evidence="2">Asparagine synthase-related protein</fullName>
    </submittedName>
</protein>
<dbReference type="SUPFAM" id="SSF56235">
    <property type="entry name" value="N-terminal nucleophile aminohydrolases (Ntn hydrolases)"/>
    <property type="match status" value="1"/>
</dbReference>
<dbReference type="Proteomes" id="UP001474181">
    <property type="component" value="Unassembled WGS sequence"/>
</dbReference>
<name>A0ABV1WT39_9ACTN</name>